<keyword evidence="1" id="KW-1015">Disulfide bond</keyword>
<reference evidence="4" key="1">
    <citation type="journal article" date="2020" name="J. Eukaryot. Microbiol.">
        <title>De novo Sequencing, Assembly and Annotation of the Transcriptome for the Free-Living Testate Amoeba Arcella intermedia.</title>
        <authorList>
            <person name="Ribeiro G.M."/>
            <person name="Porfirio-Sousa A.L."/>
            <person name="Maurer-Alcala X.X."/>
            <person name="Katz L.A."/>
            <person name="Lahr D.J.G."/>
        </authorList>
    </citation>
    <scope>NUCLEOTIDE SEQUENCE</scope>
</reference>
<dbReference type="AlphaFoldDB" id="A0A6B2L147"/>
<evidence type="ECO:0000313" key="4">
    <source>
        <dbReference type="EMBL" id="NDV30720.1"/>
    </source>
</evidence>
<dbReference type="PANTHER" id="PTHR15010">
    <property type="entry name" value="ACYLOXYACYL HYDROLASE"/>
    <property type="match status" value="1"/>
</dbReference>
<evidence type="ECO:0000259" key="3">
    <source>
        <dbReference type="PROSITE" id="PS50015"/>
    </source>
</evidence>
<dbReference type="Gene3D" id="1.10.225.10">
    <property type="entry name" value="Saposin-like"/>
    <property type="match status" value="1"/>
</dbReference>
<feature type="domain" description="Saposin B-type" evidence="3">
    <location>
        <begin position="38"/>
        <end position="117"/>
    </location>
</feature>
<name>A0A6B2L147_9EUKA</name>
<dbReference type="PROSITE" id="PS50015">
    <property type="entry name" value="SAP_B"/>
    <property type="match status" value="1"/>
</dbReference>
<evidence type="ECO:0000256" key="1">
    <source>
        <dbReference type="ARBA" id="ARBA00023157"/>
    </source>
</evidence>
<keyword evidence="2" id="KW-0732">Signal</keyword>
<dbReference type="GO" id="GO:0050528">
    <property type="term" value="F:acyloxyacyl hydrolase activity"/>
    <property type="evidence" value="ECO:0007669"/>
    <property type="project" value="InterPro"/>
</dbReference>
<dbReference type="SUPFAM" id="SSF52266">
    <property type="entry name" value="SGNH hydrolase"/>
    <property type="match status" value="1"/>
</dbReference>
<feature type="chain" id="PRO_5025329175" description="Saposin B-type domain-containing protein" evidence="2">
    <location>
        <begin position="21"/>
        <end position="545"/>
    </location>
</feature>
<organism evidence="4">
    <name type="scientific">Arcella intermedia</name>
    <dbReference type="NCBI Taxonomy" id="1963864"/>
    <lineage>
        <taxon>Eukaryota</taxon>
        <taxon>Amoebozoa</taxon>
        <taxon>Tubulinea</taxon>
        <taxon>Elardia</taxon>
        <taxon>Arcellinida</taxon>
        <taxon>Sphaerothecina</taxon>
        <taxon>Arcellidae</taxon>
        <taxon>Arcella</taxon>
    </lineage>
</organism>
<protein>
    <recommendedName>
        <fullName evidence="3">Saposin B-type domain-containing protein</fullName>
    </recommendedName>
</protein>
<dbReference type="GO" id="GO:0009104">
    <property type="term" value="P:lipopolysaccharide catabolic process"/>
    <property type="evidence" value="ECO:0007669"/>
    <property type="project" value="TreeGrafter"/>
</dbReference>
<dbReference type="EMBL" id="GIBP01001751">
    <property type="protein sequence ID" value="NDV30720.1"/>
    <property type="molecule type" value="Transcribed_RNA"/>
</dbReference>
<dbReference type="Pfam" id="PF20825">
    <property type="entry name" value="Saposin"/>
    <property type="match status" value="1"/>
</dbReference>
<proteinExistence type="predicted"/>
<dbReference type="InterPro" id="IPR001087">
    <property type="entry name" value="GDSL"/>
</dbReference>
<feature type="signal peptide" evidence="2">
    <location>
        <begin position="1"/>
        <end position="20"/>
    </location>
</feature>
<accession>A0A6B2L147</accession>
<dbReference type="InterPro" id="IPR048593">
    <property type="entry name" value="AOAH_Saposin_N"/>
</dbReference>
<dbReference type="SMART" id="SM00741">
    <property type="entry name" value="SapB"/>
    <property type="match status" value="1"/>
</dbReference>
<dbReference type="InterPro" id="IPR039676">
    <property type="entry name" value="AOAH"/>
</dbReference>
<evidence type="ECO:0000256" key="2">
    <source>
        <dbReference type="SAM" id="SignalP"/>
    </source>
</evidence>
<dbReference type="PANTHER" id="PTHR15010:SF0">
    <property type="entry name" value="ACYLOXYACYL HYDROLASE"/>
    <property type="match status" value="1"/>
</dbReference>
<dbReference type="GO" id="GO:0005509">
    <property type="term" value="F:calcium ion binding"/>
    <property type="evidence" value="ECO:0007669"/>
    <property type="project" value="TreeGrafter"/>
</dbReference>
<dbReference type="Gene3D" id="3.40.50.1110">
    <property type="entry name" value="SGNH hydrolase"/>
    <property type="match status" value="1"/>
</dbReference>
<dbReference type="InterPro" id="IPR008139">
    <property type="entry name" value="SaposinB_dom"/>
</dbReference>
<dbReference type="InterPro" id="IPR036514">
    <property type="entry name" value="SGNH_hydro_sf"/>
</dbReference>
<dbReference type="SUPFAM" id="SSF47862">
    <property type="entry name" value="Saposin"/>
    <property type="match status" value="1"/>
</dbReference>
<sequence>MEKVLVVVLLVGCLVGDVTAKRSKFDYLHKLNAKSNGGGLDCALCTIAISLLDQMTVIHNKTVEELLDKACNLFPSEFSTICVYFIDTYGAAVIELLEKDYNADEVCLELAFCTDPTCHLWPTSGKAVWPNPKWAEESKVRSTPWDWLLALLEPLIDHSEPVLDLDKDLFSEEPALRGSSWRGRDCNDLDSSVYPGRKVNDYWPETDHNCNGIFAMNGNDYEKMYCDNTGQMGVVVVGDSAGAHFHIPPEYLTAALINETTYDDLLFVISNELDVPQESWSTGHERSQNVFVQSLYLSIFERNRCNHRDYQNICRNGLRSGSSVDMSKTLARNKTTDQPVFMIFELIGNDVCSGHQTFSSFTDPKVFKQNILEVLGNFSETLPQGSHIIFIGLAHGGVLWDALHDRLHPLGVTYPAVYDYLNCLQISPCWGWMNSNETVRNITNDWAAKLSNVYDDIISTVSFPNFDMLYYPFPFEEIMKKWKEEGGEVWQLIEPVDGFHPSQQAHALIAQYLYNDLLQNHPSFIGPENPNNQNIVNLFGDQNGY</sequence>
<dbReference type="InterPro" id="IPR011001">
    <property type="entry name" value="Saposin-like"/>
</dbReference>
<dbReference type="Pfam" id="PF00657">
    <property type="entry name" value="Lipase_GDSL"/>
    <property type="match status" value="1"/>
</dbReference>